<dbReference type="Pfam" id="PF00046">
    <property type="entry name" value="Homeodomain"/>
    <property type="match status" value="1"/>
</dbReference>
<evidence type="ECO:0000259" key="8">
    <source>
        <dbReference type="PROSITE" id="PS50071"/>
    </source>
</evidence>
<dbReference type="InterPro" id="IPR020479">
    <property type="entry name" value="HD_metazoa"/>
</dbReference>
<comment type="caution">
    <text evidence="9">The sequence shown here is derived from an EMBL/GenBank/DDBJ whole genome shotgun (WGS) entry which is preliminary data.</text>
</comment>
<dbReference type="PRINTS" id="PR00024">
    <property type="entry name" value="HOMEOBOX"/>
</dbReference>
<dbReference type="InterPro" id="IPR009057">
    <property type="entry name" value="Homeodomain-like_sf"/>
</dbReference>
<feature type="compositionally biased region" description="Basic and acidic residues" evidence="7">
    <location>
        <begin position="146"/>
        <end position="179"/>
    </location>
</feature>
<evidence type="ECO:0000313" key="10">
    <source>
        <dbReference type="Proteomes" id="UP000192578"/>
    </source>
</evidence>
<evidence type="ECO:0000256" key="3">
    <source>
        <dbReference type="ARBA" id="ARBA00023155"/>
    </source>
</evidence>
<proteinExistence type="predicted"/>
<dbReference type="OrthoDB" id="6159439at2759"/>
<keyword evidence="3 5" id="KW-0371">Homeobox</keyword>
<gene>
    <name evidence="9" type="ORF">BV898_08004</name>
</gene>
<feature type="compositionally biased region" description="Basic and acidic residues" evidence="7">
    <location>
        <begin position="205"/>
        <end position="221"/>
    </location>
</feature>
<keyword evidence="4 5" id="KW-0539">Nucleus</keyword>
<organism evidence="9 10">
    <name type="scientific">Hypsibius exemplaris</name>
    <name type="common">Freshwater tardigrade</name>
    <dbReference type="NCBI Taxonomy" id="2072580"/>
    <lineage>
        <taxon>Eukaryota</taxon>
        <taxon>Metazoa</taxon>
        <taxon>Ecdysozoa</taxon>
        <taxon>Tardigrada</taxon>
        <taxon>Eutardigrada</taxon>
        <taxon>Parachela</taxon>
        <taxon>Hypsibioidea</taxon>
        <taxon>Hypsibiidae</taxon>
        <taxon>Hypsibius</taxon>
    </lineage>
</organism>
<dbReference type="CDD" id="cd00086">
    <property type="entry name" value="homeodomain"/>
    <property type="match status" value="1"/>
</dbReference>
<reference evidence="10" key="1">
    <citation type="submission" date="2017-01" db="EMBL/GenBank/DDBJ databases">
        <title>Comparative genomics of anhydrobiosis in the tardigrade Hypsibius dujardini.</title>
        <authorList>
            <person name="Yoshida Y."/>
            <person name="Koutsovoulos G."/>
            <person name="Laetsch D."/>
            <person name="Stevens L."/>
            <person name="Kumar S."/>
            <person name="Horikawa D."/>
            <person name="Ishino K."/>
            <person name="Komine S."/>
            <person name="Tomita M."/>
            <person name="Blaxter M."/>
            <person name="Arakawa K."/>
        </authorList>
    </citation>
    <scope>NUCLEOTIDE SEQUENCE [LARGE SCALE GENOMIC DNA]</scope>
    <source>
        <strain evidence="10">Z151</strain>
    </source>
</reference>
<dbReference type="PROSITE" id="PS00027">
    <property type="entry name" value="HOMEOBOX_1"/>
    <property type="match status" value="1"/>
</dbReference>
<feature type="region of interest" description="Disordered" evidence="7">
    <location>
        <begin position="113"/>
        <end position="245"/>
    </location>
</feature>
<keyword evidence="2 5" id="KW-0238">DNA-binding</keyword>
<protein>
    <submittedName>
        <fullName evidence="9">Homeobox protein GBX-2</fullName>
    </submittedName>
</protein>
<feature type="DNA-binding region" description="Homeobox" evidence="5">
    <location>
        <begin position="236"/>
        <end position="295"/>
    </location>
</feature>
<feature type="compositionally biased region" description="Gly residues" evidence="7">
    <location>
        <begin position="325"/>
        <end position="338"/>
    </location>
</feature>
<comment type="subcellular location">
    <subcellularLocation>
        <location evidence="1 5 6">Nucleus</location>
    </subcellularLocation>
</comment>
<evidence type="ECO:0000256" key="2">
    <source>
        <dbReference type="ARBA" id="ARBA00023125"/>
    </source>
</evidence>
<feature type="domain" description="Homeobox" evidence="8">
    <location>
        <begin position="234"/>
        <end position="294"/>
    </location>
</feature>
<evidence type="ECO:0000313" key="9">
    <source>
        <dbReference type="EMBL" id="OQV17873.1"/>
    </source>
</evidence>
<feature type="region of interest" description="Disordered" evidence="7">
    <location>
        <begin position="314"/>
        <end position="356"/>
    </location>
</feature>
<evidence type="ECO:0000256" key="7">
    <source>
        <dbReference type="SAM" id="MobiDB-lite"/>
    </source>
</evidence>
<dbReference type="EMBL" id="MTYJ01000055">
    <property type="protein sequence ID" value="OQV17873.1"/>
    <property type="molecule type" value="Genomic_DNA"/>
</dbReference>
<dbReference type="InterPro" id="IPR001356">
    <property type="entry name" value="HD"/>
</dbReference>
<dbReference type="Gene3D" id="1.10.10.60">
    <property type="entry name" value="Homeodomain-like"/>
    <property type="match status" value="1"/>
</dbReference>
<dbReference type="GO" id="GO:0051960">
    <property type="term" value="P:regulation of nervous system development"/>
    <property type="evidence" value="ECO:0007669"/>
    <property type="project" value="TreeGrafter"/>
</dbReference>
<evidence type="ECO:0000256" key="4">
    <source>
        <dbReference type="ARBA" id="ARBA00023242"/>
    </source>
</evidence>
<dbReference type="GO" id="GO:0005634">
    <property type="term" value="C:nucleus"/>
    <property type="evidence" value="ECO:0007669"/>
    <property type="project" value="UniProtKB-SubCell"/>
</dbReference>
<evidence type="ECO:0000256" key="5">
    <source>
        <dbReference type="PROSITE-ProRule" id="PRU00108"/>
    </source>
</evidence>
<dbReference type="PROSITE" id="PS50071">
    <property type="entry name" value="HOMEOBOX_2"/>
    <property type="match status" value="1"/>
</dbReference>
<dbReference type="SMART" id="SM00389">
    <property type="entry name" value="HOX"/>
    <property type="match status" value="1"/>
</dbReference>
<accession>A0A1W0WRU7</accession>
<dbReference type="PANTHER" id="PTHR24334">
    <property type="entry name" value="HOMEOBOX PROTEIN GBX"/>
    <property type="match status" value="1"/>
</dbReference>
<evidence type="ECO:0000256" key="6">
    <source>
        <dbReference type="RuleBase" id="RU000682"/>
    </source>
</evidence>
<feature type="region of interest" description="Disordered" evidence="7">
    <location>
        <begin position="372"/>
        <end position="391"/>
    </location>
</feature>
<name>A0A1W0WRU7_HYPEX</name>
<evidence type="ECO:0000256" key="1">
    <source>
        <dbReference type="ARBA" id="ARBA00004123"/>
    </source>
</evidence>
<sequence>MVISGLLQHDPNHKIMQRSIFSNIDALIGGGSSTAHLLQQQQNIPSLAAAHSGFPGGGHSSYPAFQQYTGGMFGNVAGGMMSPADYYAQAQLMMDPRFSWMLHPSYQNLFKQQSSQALSHHSGMGMGLGPQQQQQQQAPAISNADQVKEQLRRYPEERDTPVKFTKKESASPKLEKERSLSPLDEQMSVASSDSIDDDEMSSDLSGEKDGKKAEAGGHENDSECSGRPTGGSNKKQRRRRTAFTSEQLLDLEREFTQKKYLTLTERAQIARSLKLSEVQVKIWFQNKRAKWKRNKAGGGVANACSGGGGGSGSGGMNAMFQQGNNHGGSSGSGGGGSGQQQHQGQSGGGGSQTRPKLVVPIPVHVNRFQIRSQHHQIEKSPHSHISNKGIV</sequence>
<keyword evidence="10" id="KW-1185">Reference proteome</keyword>
<dbReference type="Proteomes" id="UP000192578">
    <property type="component" value="Unassembled WGS sequence"/>
</dbReference>
<dbReference type="InterPro" id="IPR017970">
    <property type="entry name" value="Homeobox_CS"/>
</dbReference>
<dbReference type="SUPFAM" id="SSF46689">
    <property type="entry name" value="Homeodomain-like"/>
    <property type="match status" value="1"/>
</dbReference>
<dbReference type="InterPro" id="IPR042982">
    <property type="entry name" value="GBX-1/2"/>
</dbReference>
<dbReference type="AlphaFoldDB" id="A0A1W0WRU7"/>
<dbReference type="GO" id="GO:0000977">
    <property type="term" value="F:RNA polymerase II transcription regulatory region sequence-specific DNA binding"/>
    <property type="evidence" value="ECO:0007669"/>
    <property type="project" value="TreeGrafter"/>
</dbReference>
<dbReference type="PANTHER" id="PTHR24334:SF0">
    <property type="entry name" value="HOMEOBOX PROTEIN UNPLUGGED"/>
    <property type="match status" value="1"/>
</dbReference>
<dbReference type="GO" id="GO:0000981">
    <property type="term" value="F:DNA-binding transcription factor activity, RNA polymerase II-specific"/>
    <property type="evidence" value="ECO:0007669"/>
    <property type="project" value="InterPro"/>
</dbReference>